<proteinExistence type="predicted"/>
<dbReference type="OrthoDB" id="815717at2"/>
<name>A0A2S7ILJ2_9BACT</name>
<dbReference type="InterPro" id="IPR025665">
    <property type="entry name" value="Beta-barrel_OMP_2"/>
</dbReference>
<evidence type="ECO:0000313" key="4">
    <source>
        <dbReference type="Proteomes" id="UP000239590"/>
    </source>
</evidence>
<comment type="caution">
    <text evidence="3">The sequence shown here is derived from an EMBL/GenBank/DDBJ whole genome shotgun (WGS) entry which is preliminary data.</text>
</comment>
<evidence type="ECO:0000313" key="3">
    <source>
        <dbReference type="EMBL" id="PQA58545.1"/>
    </source>
</evidence>
<gene>
    <name evidence="3" type="ORF">C5O19_02415</name>
</gene>
<dbReference type="Proteomes" id="UP000239590">
    <property type="component" value="Unassembled WGS sequence"/>
</dbReference>
<reference evidence="4" key="1">
    <citation type="submission" date="2018-02" db="EMBL/GenBank/DDBJ databases">
        <title>Genome sequencing of Solimonas sp. HR-BB.</title>
        <authorList>
            <person name="Lee Y."/>
            <person name="Jeon C.O."/>
        </authorList>
    </citation>
    <scope>NUCLEOTIDE SEQUENCE [LARGE SCALE GENOMIC DNA]</scope>
    <source>
        <strain evidence="4">HR-U</strain>
    </source>
</reference>
<feature type="chain" id="PRO_5015658304" description="Outer membrane protein beta-barrel domain-containing protein" evidence="1">
    <location>
        <begin position="19"/>
        <end position="413"/>
    </location>
</feature>
<sequence>MKAFLLVGILLSFHSVFAQETFESGSLITPSGDTLHGYIDYRNWYLNPESVRFKSSPEAPEKTFTLQDLQGFNVHHETYTKATVWLNASTDQLQQLSTSPTPQLEERTVFLRTLVEGVKSLYYLKDTKDRTHFYIRRDRTYELLTYYRYKVSTEQSAQIAVLDTYKEQLKSYFSDCAETQKKVSFAAYNQISLQKLFENYFRNCGHTTEIRTTTRERIKVQVGLVAGLTYTTLKFSGPSSLPNFSSSYGPAGGLSLKLGLPRTRQRLAIHNELLYTSYRSTAHTEEYINPDRYSLTDFTLAYDYIKLNNLIRYQLPVQRLQFFAHVGISNGWVVSETNTRRKVATLYSDKDRVTLEQVLDGTRKHEQGLIVGIGAQLRKLSAEIRYETSNGMSDYSTLKSAVKRAYVLVGFSF</sequence>
<protein>
    <recommendedName>
        <fullName evidence="2">Outer membrane protein beta-barrel domain-containing protein</fullName>
    </recommendedName>
</protein>
<dbReference type="EMBL" id="PTRA01000001">
    <property type="protein sequence ID" value="PQA58545.1"/>
    <property type="molecule type" value="Genomic_DNA"/>
</dbReference>
<dbReference type="Pfam" id="PF13568">
    <property type="entry name" value="OMP_b-brl_2"/>
    <property type="match status" value="1"/>
</dbReference>
<feature type="signal peptide" evidence="1">
    <location>
        <begin position="1"/>
        <end position="18"/>
    </location>
</feature>
<evidence type="ECO:0000259" key="2">
    <source>
        <dbReference type="Pfam" id="PF13568"/>
    </source>
</evidence>
<keyword evidence="1" id="KW-0732">Signal</keyword>
<keyword evidence="4" id="KW-1185">Reference proteome</keyword>
<dbReference type="AlphaFoldDB" id="A0A2S7ILJ2"/>
<organism evidence="3 4">
    <name type="scientific">Siphonobacter curvatus</name>
    <dbReference type="NCBI Taxonomy" id="2094562"/>
    <lineage>
        <taxon>Bacteria</taxon>
        <taxon>Pseudomonadati</taxon>
        <taxon>Bacteroidota</taxon>
        <taxon>Cytophagia</taxon>
        <taxon>Cytophagales</taxon>
        <taxon>Cytophagaceae</taxon>
        <taxon>Siphonobacter</taxon>
    </lineage>
</organism>
<evidence type="ECO:0000256" key="1">
    <source>
        <dbReference type="SAM" id="SignalP"/>
    </source>
</evidence>
<accession>A0A2S7ILJ2</accession>
<dbReference type="RefSeq" id="WP_104709754.1">
    <property type="nucleotide sequence ID" value="NZ_PTRA01000001.1"/>
</dbReference>
<feature type="domain" description="Outer membrane protein beta-barrel" evidence="2">
    <location>
        <begin position="217"/>
        <end position="388"/>
    </location>
</feature>